<proteinExistence type="predicted"/>
<gene>
    <name evidence="1" type="ORF">S03H2_55254</name>
</gene>
<organism evidence="1">
    <name type="scientific">marine sediment metagenome</name>
    <dbReference type="NCBI Taxonomy" id="412755"/>
    <lineage>
        <taxon>unclassified sequences</taxon>
        <taxon>metagenomes</taxon>
        <taxon>ecological metagenomes</taxon>
    </lineage>
</organism>
<name>X1JTY7_9ZZZZ</name>
<evidence type="ECO:0000313" key="1">
    <source>
        <dbReference type="EMBL" id="GAH73273.1"/>
    </source>
</evidence>
<reference evidence="1" key="1">
    <citation type="journal article" date="2014" name="Front. Microbiol.">
        <title>High frequency of phylogenetically diverse reductive dehalogenase-homologous genes in deep subseafloor sedimentary metagenomes.</title>
        <authorList>
            <person name="Kawai M."/>
            <person name="Futagami T."/>
            <person name="Toyoda A."/>
            <person name="Takaki Y."/>
            <person name="Nishi S."/>
            <person name="Hori S."/>
            <person name="Arai W."/>
            <person name="Tsubouchi T."/>
            <person name="Morono Y."/>
            <person name="Uchiyama I."/>
            <person name="Ito T."/>
            <person name="Fujiyama A."/>
            <person name="Inagaki F."/>
            <person name="Takami H."/>
        </authorList>
    </citation>
    <scope>NUCLEOTIDE SEQUENCE</scope>
    <source>
        <strain evidence="1">Expedition CK06-06</strain>
    </source>
</reference>
<protein>
    <submittedName>
        <fullName evidence="1">Uncharacterized protein</fullName>
    </submittedName>
</protein>
<feature type="non-terminal residue" evidence="1">
    <location>
        <position position="48"/>
    </location>
</feature>
<comment type="caution">
    <text evidence="1">The sequence shown here is derived from an EMBL/GenBank/DDBJ whole genome shotgun (WGS) entry which is preliminary data.</text>
</comment>
<dbReference type="EMBL" id="BARU01035281">
    <property type="protein sequence ID" value="GAH73273.1"/>
    <property type="molecule type" value="Genomic_DNA"/>
</dbReference>
<sequence length="48" mass="5295">MSEGRERVGIRVNDDKNRIKVRAELITNSLEGFVADLGAGFFVVTKDA</sequence>
<dbReference type="AlphaFoldDB" id="X1JTY7"/>
<accession>X1JTY7</accession>